<sequence>MPDAVIKIISFINVLTDYNRFIATTDGKKSAGSEPSMTSMFENVTQAASQGMDTSLQIDPTQMENWRQVLKTNKKGCTYGLKWLPRSNYYQARPLERHISYQTPWSK</sequence>
<evidence type="ECO:0000313" key="2">
    <source>
        <dbReference type="Proteomes" id="UP000233551"/>
    </source>
</evidence>
<protein>
    <submittedName>
        <fullName evidence="1">Uncharacterized protein</fullName>
    </submittedName>
</protein>
<accession>A0A2I0KJV4</accession>
<organism evidence="1 2">
    <name type="scientific">Punica granatum</name>
    <name type="common">Pomegranate</name>
    <dbReference type="NCBI Taxonomy" id="22663"/>
    <lineage>
        <taxon>Eukaryota</taxon>
        <taxon>Viridiplantae</taxon>
        <taxon>Streptophyta</taxon>
        <taxon>Embryophyta</taxon>
        <taxon>Tracheophyta</taxon>
        <taxon>Spermatophyta</taxon>
        <taxon>Magnoliopsida</taxon>
        <taxon>eudicotyledons</taxon>
        <taxon>Gunneridae</taxon>
        <taxon>Pentapetalae</taxon>
        <taxon>rosids</taxon>
        <taxon>malvids</taxon>
        <taxon>Myrtales</taxon>
        <taxon>Lythraceae</taxon>
        <taxon>Punica</taxon>
    </lineage>
</organism>
<gene>
    <name evidence="1" type="ORF">CRG98_011672</name>
</gene>
<name>A0A2I0KJV4_PUNGR</name>
<comment type="caution">
    <text evidence="1">The sequence shown here is derived from an EMBL/GenBank/DDBJ whole genome shotgun (WGS) entry which is preliminary data.</text>
</comment>
<keyword evidence="2" id="KW-1185">Reference proteome</keyword>
<reference evidence="1 2" key="1">
    <citation type="submission" date="2017-11" db="EMBL/GenBank/DDBJ databases">
        <title>De-novo sequencing of pomegranate (Punica granatum L.) genome.</title>
        <authorList>
            <person name="Akparov Z."/>
            <person name="Amiraslanov A."/>
            <person name="Hajiyeva S."/>
            <person name="Abbasov M."/>
            <person name="Kaur K."/>
            <person name="Hamwieh A."/>
            <person name="Solovyev V."/>
            <person name="Salamov A."/>
            <person name="Braich B."/>
            <person name="Kosarev P."/>
            <person name="Mahmoud A."/>
            <person name="Hajiyev E."/>
            <person name="Babayeva S."/>
            <person name="Izzatullayeva V."/>
            <person name="Mammadov A."/>
            <person name="Mammadov A."/>
            <person name="Sharifova S."/>
            <person name="Ojaghi J."/>
            <person name="Eynullazada K."/>
            <person name="Bayramov B."/>
            <person name="Abdulazimova A."/>
            <person name="Shahmuradov I."/>
        </authorList>
    </citation>
    <scope>NUCLEOTIDE SEQUENCE [LARGE SCALE GENOMIC DNA]</scope>
    <source>
        <strain evidence="2">cv. AG2017</strain>
        <tissue evidence="1">Leaf</tissue>
    </source>
</reference>
<proteinExistence type="predicted"/>
<evidence type="ECO:0000313" key="1">
    <source>
        <dbReference type="EMBL" id="PKI68076.1"/>
    </source>
</evidence>
<dbReference type="EMBL" id="PGOL01000571">
    <property type="protein sequence ID" value="PKI68076.1"/>
    <property type="molecule type" value="Genomic_DNA"/>
</dbReference>
<dbReference type="AlphaFoldDB" id="A0A2I0KJV4"/>
<dbReference type="Proteomes" id="UP000233551">
    <property type="component" value="Unassembled WGS sequence"/>
</dbReference>